<comment type="caution">
    <text evidence="1">The sequence shown here is derived from an EMBL/GenBank/DDBJ whole genome shotgun (WGS) entry which is preliminary data.</text>
</comment>
<keyword evidence="2" id="KW-1185">Reference proteome</keyword>
<sequence length="67" mass="7635">MTLANVTLDHQLIRIERASGNIEFIGVLPDTIPHSHGEFYSVVTDNDFVFVVDAGRHVRRFNLNQLK</sequence>
<dbReference type="Proteomes" id="UP000319908">
    <property type="component" value="Unassembled WGS sequence"/>
</dbReference>
<accession>A0A5C6CAF1</accession>
<evidence type="ECO:0000313" key="2">
    <source>
        <dbReference type="Proteomes" id="UP000319908"/>
    </source>
</evidence>
<dbReference type="AlphaFoldDB" id="A0A5C6CAF1"/>
<proteinExistence type="predicted"/>
<organism evidence="1 2">
    <name type="scientific">Allorhodopirellula heiligendammensis</name>
    <dbReference type="NCBI Taxonomy" id="2714739"/>
    <lineage>
        <taxon>Bacteria</taxon>
        <taxon>Pseudomonadati</taxon>
        <taxon>Planctomycetota</taxon>
        <taxon>Planctomycetia</taxon>
        <taxon>Pirellulales</taxon>
        <taxon>Pirellulaceae</taxon>
        <taxon>Allorhodopirellula</taxon>
    </lineage>
</organism>
<name>A0A5C6CAF1_9BACT</name>
<gene>
    <name evidence="1" type="ORF">Poly21_19370</name>
</gene>
<protein>
    <submittedName>
        <fullName evidence="1">Uncharacterized protein</fullName>
    </submittedName>
</protein>
<evidence type="ECO:0000313" key="1">
    <source>
        <dbReference type="EMBL" id="TWU19759.1"/>
    </source>
</evidence>
<reference evidence="1 2" key="1">
    <citation type="journal article" date="2020" name="Antonie Van Leeuwenhoek">
        <title>Rhodopirellula heiligendammensis sp. nov., Rhodopirellula pilleata sp. nov., and Rhodopirellula solitaria sp. nov. isolated from natural or artificial marine surfaces in Northern Germany and California, USA, and emended description of the genus Rhodopirellula.</title>
        <authorList>
            <person name="Kallscheuer N."/>
            <person name="Wiegand S."/>
            <person name="Jogler M."/>
            <person name="Boedeker C."/>
            <person name="Peeters S.H."/>
            <person name="Rast P."/>
            <person name="Heuer A."/>
            <person name="Jetten M.S.M."/>
            <person name="Rohde M."/>
            <person name="Jogler C."/>
        </authorList>
    </citation>
    <scope>NUCLEOTIDE SEQUENCE [LARGE SCALE GENOMIC DNA]</scope>
    <source>
        <strain evidence="1 2">Poly21</strain>
    </source>
</reference>
<dbReference type="EMBL" id="SJPU01000001">
    <property type="protein sequence ID" value="TWU19759.1"/>
    <property type="molecule type" value="Genomic_DNA"/>
</dbReference>